<evidence type="ECO:0000313" key="3">
    <source>
        <dbReference type="EMBL" id="SIT36035.1"/>
    </source>
</evidence>
<dbReference type="InterPro" id="IPR052943">
    <property type="entry name" value="TMTC_O-mannosyl-trnsfr"/>
</dbReference>
<dbReference type="InterPro" id="IPR002201">
    <property type="entry name" value="Glyco_trans_9"/>
</dbReference>
<evidence type="ECO:0000313" key="4">
    <source>
        <dbReference type="Proteomes" id="UP000187012"/>
    </source>
</evidence>
<feature type="transmembrane region" description="Helical" evidence="2">
    <location>
        <begin position="12"/>
        <end position="34"/>
    </location>
</feature>
<dbReference type="Proteomes" id="UP000187012">
    <property type="component" value="Unassembled WGS sequence"/>
</dbReference>
<keyword evidence="2" id="KW-0472">Membrane</keyword>
<keyword evidence="1" id="KW-0802">TPR repeat</keyword>
<dbReference type="InterPro" id="IPR011990">
    <property type="entry name" value="TPR-like_helical_dom_sf"/>
</dbReference>
<dbReference type="PANTHER" id="PTHR44809:SF1">
    <property type="entry name" value="PROTEIN O-MANNOSYL-TRANSFERASE TMTC1"/>
    <property type="match status" value="1"/>
</dbReference>
<protein>
    <submittedName>
        <fullName evidence="3">Tetratricopeptide repeat protein</fullName>
    </submittedName>
</protein>
<keyword evidence="4" id="KW-1185">Reference proteome</keyword>
<dbReference type="Gene3D" id="3.40.50.2000">
    <property type="entry name" value="Glycogen Phosphorylase B"/>
    <property type="match status" value="1"/>
</dbReference>
<dbReference type="Pfam" id="PF13432">
    <property type="entry name" value="TPR_16"/>
    <property type="match status" value="1"/>
</dbReference>
<gene>
    <name evidence="3" type="ORF">BN2475_70049</name>
</gene>
<evidence type="ECO:0000256" key="2">
    <source>
        <dbReference type="SAM" id="Phobius"/>
    </source>
</evidence>
<dbReference type="SUPFAM" id="SSF48452">
    <property type="entry name" value="TPR-like"/>
    <property type="match status" value="1"/>
</dbReference>
<dbReference type="Pfam" id="PF13181">
    <property type="entry name" value="TPR_8"/>
    <property type="match status" value="1"/>
</dbReference>
<keyword evidence="2" id="KW-1133">Transmembrane helix</keyword>
<evidence type="ECO:0000256" key="1">
    <source>
        <dbReference type="PROSITE-ProRule" id="PRU00339"/>
    </source>
</evidence>
<dbReference type="PANTHER" id="PTHR44809">
    <property type="match status" value="1"/>
</dbReference>
<dbReference type="PROSITE" id="PS50005">
    <property type="entry name" value="TPR"/>
    <property type="match status" value="2"/>
</dbReference>
<reference evidence="3 4" key="1">
    <citation type="submission" date="2016-12" db="EMBL/GenBank/DDBJ databases">
        <authorList>
            <person name="Song W.-J."/>
            <person name="Kurnit D.M."/>
        </authorList>
    </citation>
    <scope>NUCLEOTIDE SEQUENCE [LARGE SCALE GENOMIC DNA]</scope>
    <source>
        <strain evidence="3 4">STM7296</strain>
    </source>
</reference>
<dbReference type="EMBL" id="CYGX02000007">
    <property type="protein sequence ID" value="SIT36035.1"/>
    <property type="molecule type" value="Genomic_DNA"/>
</dbReference>
<feature type="repeat" description="TPR" evidence="1">
    <location>
        <begin position="182"/>
        <end position="215"/>
    </location>
</feature>
<name>A0A1N7RLQ9_9BURK</name>
<dbReference type="AlphaFoldDB" id="A0A1N7RLQ9"/>
<dbReference type="STRING" id="1247936.BN2475_70049"/>
<sequence>MQRHRMGRRNRFLINPCVPAVVLVVVPVVVPVAVPIACVGRACVAQAESSSVNRSPRPDRRVTAARSLPMSVPPPAHSHDTSQLHDDAVAAYQAGRLDAVQTLIDRILLLDGEHVGALHLQGLLALAAGQLRDAQHWLERALQIRPEPILYNTLYAIRLRLSDFAGAVHSLREGLAMQPDFVALHYNLALTLQHLDRLEDAALSYRRTLELDPHHSAAHNNLGRIYADLGAAEDAERHYRRAIELASANFVARNNLAMLLLAAGRYTEGWPYFEDRWVSFRQADGRPARVPVQVALPRWSGEEQCVSHGTQAGRAPAERLLVLDEQGYGDSLQFVRYLPLALARFSHVGYVCPPPLRRLYEQSLCARWPRLVLLDAVPADLRGWDCYCPLMSLPMAFATRVATIPAPLPYLYADAARTAAWRARFDALPAEHLPRVGVVWAGGHSGIAVDRLRSLAIAQIAPLLALRQVRWVSLQKTDDPAKLADAASKARLIDWTDELADFADTAALIDNLDLVISVDTSVAHLAAAMGKPVWLLNRFAGCWRWLRGRDDSPWYPGLRLFTQTQRGDWDDVLVRVAAALQQSFPPIA</sequence>
<accession>A0A1N7RLQ9</accession>
<dbReference type="Pfam" id="PF01075">
    <property type="entry name" value="Glyco_transf_9"/>
    <property type="match status" value="1"/>
</dbReference>
<keyword evidence="2" id="KW-0812">Transmembrane</keyword>
<organism evidence="3 4">
    <name type="scientific">Paraburkholderia ribeironis</name>
    <dbReference type="NCBI Taxonomy" id="1247936"/>
    <lineage>
        <taxon>Bacteria</taxon>
        <taxon>Pseudomonadati</taxon>
        <taxon>Pseudomonadota</taxon>
        <taxon>Betaproteobacteria</taxon>
        <taxon>Burkholderiales</taxon>
        <taxon>Burkholderiaceae</taxon>
        <taxon>Paraburkholderia</taxon>
    </lineage>
</organism>
<dbReference type="InterPro" id="IPR019734">
    <property type="entry name" value="TPR_rpt"/>
</dbReference>
<dbReference type="SMART" id="SM00028">
    <property type="entry name" value="TPR"/>
    <property type="match status" value="3"/>
</dbReference>
<dbReference type="SUPFAM" id="SSF53756">
    <property type="entry name" value="UDP-Glycosyltransferase/glycogen phosphorylase"/>
    <property type="match status" value="1"/>
</dbReference>
<feature type="repeat" description="TPR" evidence="1">
    <location>
        <begin position="216"/>
        <end position="249"/>
    </location>
</feature>
<dbReference type="GO" id="GO:0016757">
    <property type="term" value="F:glycosyltransferase activity"/>
    <property type="evidence" value="ECO:0007669"/>
    <property type="project" value="InterPro"/>
</dbReference>
<proteinExistence type="predicted"/>
<dbReference type="Gene3D" id="1.25.40.10">
    <property type="entry name" value="Tetratricopeptide repeat domain"/>
    <property type="match status" value="1"/>
</dbReference>